<sequence>MKISIIIAGLLTLAAAAPAPAPEINFVVDVAALEEAVASSTLETVDFISIIEKKDTGAMDMSKRASCSALQFCSGGKCRQIQCTPIGTTTTCITFTFGNC</sequence>
<reference evidence="3" key="2">
    <citation type="journal article" date="2018" name="Nat. Commun.">
        <title>Extreme sensitivity to ultraviolet light in the fungal pathogen causing white-nose syndrome of bats.</title>
        <authorList>
            <person name="Palmer J.M."/>
            <person name="Drees K.P."/>
            <person name="Foster J.T."/>
            <person name="Lindner D.L."/>
        </authorList>
    </citation>
    <scope>NUCLEOTIDE SEQUENCE [LARGE SCALE GENOMIC DNA]</scope>
    <source>
        <strain evidence="3">UAMH 10579</strain>
    </source>
</reference>
<gene>
    <name evidence="2" type="ORF">VE01_10546</name>
</gene>
<keyword evidence="1" id="KW-0732">Signal</keyword>
<protein>
    <recommendedName>
        <fullName evidence="4">Hydrophobin</fullName>
    </recommendedName>
</protein>
<proteinExistence type="predicted"/>
<evidence type="ECO:0008006" key="4">
    <source>
        <dbReference type="Google" id="ProtNLM"/>
    </source>
</evidence>
<name>A0A1B8G6G3_9PEZI</name>
<reference evidence="2 3" key="1">
    <citation type="submission" date="2016-03" db="EMBL/GenBank/DDBJ databases">
        <title>Comparative genomics of Pseudogymnoascus destructans, the fungus causing white-nose syndrome of bats.</title>
        <authorList>
            <person name="Palmer J.M."/>
            <person name="Drees K.P."/>
            <person name="Foster J.T."/>
            <person name="Lindner D.L."/>
        </authorList>
    </citation>
    <scope>NUCLEOTIDE SEQUENCE [LARGE SCALE GENOMIC DNA]</scope>
    <source>
        <strain evidence="2 3">UAMH 10579</strain>
    </source>
</reference>
<feature type="chain" id="PRO_5008608342" description="Hydrophobin" evidence="1">
    <location>
        <begin position="17"/>
        <end position="100"/>
    </location>
</feature>
<dbReference type="EMBL" id="KV460292">
    <property type="protein sequence ID" value="OBT91418.1"/>
    <property type="molecule type" value="Genomic_DNA"/>
</dbReference>
<dbReference type="AlphaFoldDB" id="A0A1B8G6G3"/>
<evidence type="ECO:0000313" key="2">
    <source>
        <dbReference type="EMBL" id="OBT91418.1"/>
    </source>
</evidence>
<dbReference type="Proteomes" id="UP000091956">
    <property type="component" value="Unassembled WGS sequence"/>
</dbReference>
<keyword evidence="3" id="KW-1185">Reference proteome</keyword>
<feature type="signal peptide" evidence="1">
    <location>
        <begin position="1"/>
        <end position="16"/>
    </location>
</feature>
<organism evidence="2 3">
    <name type="scientific">Pseudogymnoascus verrucosus</name>
    <dbReference type="NCBI Taxonomy" id="342668"/>
    <lineage>
        <taxon>Eukaryota</taxon>
        <taxon>Fungi</taxon>
        <taxon>Dikarya</taxon>
        <taxon>Ascomycota</taxon>
        <taxon>Pezizomycotina</taxon>
        <taxon>Leotiomycetes</taxon>
        <taxon>Thelebolales</taxon>
        <taxon>Thelebolaceae</taxon>
        <taxon>Pseudogymnoascus</taxon>
    </lineage>
</organism>
<dbReference type="RefSeq" id="XP_018125151.1">
    <property type="nucleotide sequence ID" value="XM_018279943.1"/>
</dbReference>
<accession>A0A1B8G6G3</accession>
<evidence type="ECO:0000313" key="3">
    <source>
        <dbReference type="Proteomes" id="UP000091956"/>
    </source>
</evidence>
<evidence type="ECO:0000256" key="1">
    <source>
        <dbReference type="SAM" id="SignalP"/>
    </source>
</evidence>
<dbReference type="GeneID" id="28843932"/>
<dbReference type="OrthoDB" id="3438268at2759"/>